<comment type="caution">
    <text evidence="1">The sequence shown here is derived from an EMBL/GenBank/DDBJ whole genome shotgun (WGS) entry which is preliminary data.</text>
</comment>
<sequence>MQGEVYIQREPLSVESKRPFRLQSMCVNREPQQVVQFVGLAYQLCGRAQTFASQLALSPLGSLSLANMQKSVTVEAMKEHYLTLVQLLRYLGLCDAAEAGRLLQGVGQWQNKLDDDNRLIDVIADAYKQYGIELCSLSGAIVLPGSWAEQLMMRLLEVEESFFHFSSLDLPSGLHRSLCEEGRNGLIDIERCQWSGWVKSPVRKGDVYENSALSRIEAQIELMDFRIGLPLVDRVRAKWFDAAVFWQSLGCGKNDYERPVFGVNRSGDTCQSWVETARGRLYHLAHVESGKVTDYAICAPTEWNFHPDGVAKQLLNELSKQVSDSKRWEEFAALCAQVIDPCVPVRFVA</sequence>
<dbReference type="InterPro" id="IPR029014">
    <property type="entry name" value="NiFe-Hase_large"/>
</dbReference>
<reference evidence="1 2" key="1">
    <citation type="submission" date="2020-06" db="EMBL/GenBank/DDBJ databases">
        <authorList>
            <person name="Scott K."/>
        </authorList>
    </citation>
    <scope>NUCLEOTIDE SEQUENCE [LARGE SCALE GENOMIC DNA]</scope>
    <source>
        <strain evidence="1 2">HH1</strain>
    </source>
</reference>
<proteinExistence type="predicted"/>
<organism evidence="1 2">
    <name type="scientific">Thiomicrorhabdus heinhorstiae</name>
    <dbReference type="NCBI Taxonomy" id="2748010"/>
    <lineage>
        <taxon>Bacteria</taxon>
        <taxon>Pseudomonadati</taxon>
        <taxon>Pseudomonadota</taxon>
        <taxon>Gammaproteobacteria</taxon>
        <taxon>Thiotrichales</taxon>
        <taxon>Piscirickettsiaceae</taxon>
        <taxon>Thiomicrorhabdus</taxon>
    </lineage>
</organism>
<reference evidence="1 2" key="2">
    <citation type="submission" date="2020-11" db="EMBL/GenBank/DDBJ databases">
        <title>Sulfur oxidizing isolate from Hospital Hole Sinkhole.</title>
        <authorList>
            <person name="Scott K.M."/>
        </authorList>
    </citation>
    <scope>NUCLEOTIDE SEQUENCE [LARGE SCALE GENOMIC DNA]</scope>
    <source>
        <strain evidence="1 2">HH1</strain>
    </source>
</reference>
<keyword evidence="2" id="KW-1185">Reference proteome</keyword>
<evidence type="ECO:0000313" key="2">
    <source>
        <dbReference type="Proteomes" id="UP001193680"/>
    </source>
</evidence>
<name>A0ABS0BV32_9GAMM</name>
<gene>
    <name evidence="1" type="ORF">H8792_004930</name>
</gene>
<protein>
    <submittedName>
        <fullName evidence="1">Uncharacterized protein</fullName>
    </submittedName>
</protein>
<dbReference type="EMBL" id="JACBGI020000005">
    <property type="protein sequence ID" value="MBF6057678.1"/>
    <property type="molecule type" value="Genomic_DNA"/>
</dbReference>
<dbReference type="Proteomes" id="UP001193680">
    <property type="component" value="Unassembled WGS sequence"/>
</dbReference>
<dbReference type="RefSeq" id="WP_185977816.1">
    <property type="nucleotide sequence ID" value="NZ_JACBGI020000005.1"/>
</dbReference>
<dbReference type="Gene3D" id="1.10.645.10">
    <property type="entry name" value="Cytochrome-c3 Hydrogenase, chain B"/>
    <property type="match status" value="1"/>
</dbReference>
<evidence type="ECO:0000313" key="1">
    <source>
        <dbReference type="EMBL" id="MBF6057678.1"/>
    </source>
</evidence>
<dbReference type="SUPFAM" id="SSF56762">
    <property type="entry name" value="HydB/Nqo4-like"/>
    <property type="match status" value="1"/>
</dbReference>
<accession>A0ABS0BV32</accession>